<evidence type="ECO:0000313" key="7">
    <source>
        <dbReference type="EMBL" id="GAA2362879.1"/>
    </source>
</evidence>
<gene>
    <name evidence="7" type="ORF">GCM10009854_48180</name>
</gene>
<comment type="caution">
    <text evidence="7">The sequence shown here is derived from an EMBL/GenBank/DDBJ whole genome shotgun (WGS) entry which is preliminary data.</text>
</comment>
<comment type="catalytic activity">
    <reaction evidence="5">
        <text>5-amino-1-(5-phospho-D-ribosyl)imidazole-4-carboxylate + L-aspartate + ATP = (2S)-2-[5-amino-1-(5-phospho-beta-D-ribosyl)imidazole-4-carboxamido]succinate + ADP + phosphate + 2 H(+)</text>
        <dbReference type="Rhea" id="RHEA:22628"/>
        <dbReference type="ChEBI" id="CHEBI:15378"/>
        <dbReference type="ChEBI" id="CHEBI:29991"/>
        <dbReference type="ChEBI" id="CHEBI:30616"/>
        <dbReference type="ChEBI" id="CHEBI:43474"/>
        <dbReference type="ChEBI" id="CHEBI:58443"/>
        <dbReference type="ChEBI" id="CHEBI:77657"/>
        <dbReference type="ChEBI" id="CHEBI:456216"/>
        <dbReference type="EC" id="6.3.2.6"/>
    </reaction>
</comment>
<dbReference type="Pfam" id="PF01259">
    <property type="entry name" value="SAICAR_synt"/>
    <property type="match status" value="1"/>
</dbReference>
<evidence type="ECO:0000256" key="3">
    <source>
        <dbReference type="ARBA" id="ARBA00022755"/>
    </source>
</evidence>
<evidence type="ECO:0000256" key="1">
    <source>
        <dbReference type="ARBA" id="ARBA00022598"/>
    </source>
</evidence>
<evidence type="ECO:0000256" key="5">
    <source>
        <dbReference type="ARBA" id="ARBA00048475"/>
    </source>
</evidence>
<protein>
    <submittedName>
        <fullName evidence="7">Phosphoribosylaminoimidazolesuccinocarboxamide synthase</fullName>
    </submittedName>
</protein>
<keyword evidence="1" id="KW-0436">Ligase</keyword>
<evidence type="ECO:0000259" key="6">
    <source>
        <dbReference type="Pfam" id="PF01259"/>
    </source>
</evidence>
<dbReference type="Gene3D" id="3.30.470.20">
    <property type="entry name" value="ATP-grasp fold, B domain"/>
    <property type="match status" value="1"/>
</dbReference>
<keyword evidence="3" id="KW-0658">Purine biosynthesis</keyword>
<dbReference type="SUPFAM" id="SSF56104">
    <property type="entry name" value="SAICAR synthase-like"/>
    <property type="match status" value="1"/>
</dbReference>
<proteinExistence type="predicted"/>
<sequence length="249" mass="28447">MAKPHQQADDFDRLTPHALAELLQHPPDVEGRSKRLWKVEGSQCVTELVPSLRSYTYERDEFVDGTAELRLDFYETVVDWVEAAGVRTAFVRRLDKLRYLAEYQPAAPFEVIVKNVANGSTTRKYPGLFGEGHRFSRPVVKFDYRTDPEDQPIGEDYLYELGVAVAELKDIALRCNAVLAERLAPLDLWDFCLVIGEDARGYSVISEISPDCMRLKGPDGRSWDKDLFRHGAKGTEIRQAWQQLIERIS</sequence>
<dbReference type="Gene3D" id="3.30.200.20">
    <property type="entry name" value="Phosphorylase Kinase, domain 1"/>
    <property type="match status" value="1"/>
</dbReference>
<evidence type="ECO:0000256" key="4">
    <source>
        <dbReference type="ARBA" id="ARBA00022840"/>
    </source>
</evidence>
<name>A0ABP5TVQ3_9PSEU</name>
<accession>A0ABP5TVQ3</accession>
<keyword evidence="2" id="KW-0547">Nucleotide-binding</keyword>
<evidence type="ECO:0000313" key="8">
    <source>
        <dbReference type="Proteomes" id="UP001501218"/>
    </source>
</evidence>
<organism evidence="7 8">
    <name type="scientific">Saccharopolyspora halophila</name>
    <dbReference type="NCBI Taxonomy" id="405551"/>
    <lineage>
        <taxon>Bacteria</taxon>
        <taxon>Bacillati</taxon>
        <taxon>Actinomycetota</taxon>
        <taxon>Actinomycetes</taxon>
        <taxon>Pseudonocardiales</taxon>
        <taxon>Pseudonocardiaceae</taxon>
        <taxon>Saccharopolyspora</taxon>
    </lineage>
</organism>
<dbReference type="InterPro" id="IPR028923">
    <property type="entry name" value="SAICAR_synt/ADE2_N"/>
</dbReference>
<keyword evidence="8" id="KW-1185">Reference proteome</keyword>
<feature type="domain" description="SAICAR synthetase/ADE2 N-terminal" evidence="6">
    <location>
        <begin position="30"/>
        <end position="243"/>
    </location>
</feature>
<evidence type="ECO:0000256" key="2">
    <source>
        <dbReference type="ARBA" id="ARBA00022741"/>
    </source>
</evidence>
<dbReference type="RefSeq" id="WP_344137530.1">
    <property type="nucleotide sequence ID" value="NZ_BAAARA010000024.1"/>
</dbReference>
<dbReference type="EMBL" id="BAAARA010000024">
    <property type="protein sequence ID" value="GAA2362879.1"/>
    <property type="molecule type" value="Genomic_DNA"/>
</dbReference>
<keyword evidence="4" id="KW-0067">ATP-binding</keyword>
<reference evidence="8" key="1">
    <citation type="journal article" date="2019" name="Int. J. Syst. Evol. Microbiol.">
        <title>The Global Catalogue of Microorganisms (GCM) 10K type strain sequencing project: providing services to taxonomists for standard genome sequencing and annotation.</title>
        <authorList>
            <consortium name="The Broad Institute Genomics Platform"/>
            <consortium name="The Broad Institute Genome Sequencing Center for Infectious Disease"/>
            <person name="Wu L."/>
            <person name="Ma J."/>
        </authorList>
    </citation>
    <scope>NUCLEOTIDE SEQUENCE [LARGE SCALE GENOMIC DNA]</scope>
    <source>
        <strain evidence="8">JCM 16221</strain>
    </source>
</reference>
<dbReference type="Proteomes" id="UP001501218">
    <property type="component" value="Unassembled WGS sequence"/>
</dbReference>